<gene>
    <name evidence="1" type="ORF">SAMN05216446_0391</name>
</gene>
<accession>A0A1H9ND47</accession>
<dbReference type="RefSeq" id="WP_143802913.1">
    <property type="nucleotide sequence ID" value="NZ_FOGP01000001.1"/>
</dbReference>
<dbReference type="AlphaFoldDB" id="A0A1H9ND47"/>
<evidence type="ECO:0000313" key="2">
    <source>
        <dbReference type="Proteomes" id="UP000199128"/>
    </source>
</evidence>
<sequence length="311" mass="35621">MNEIARRILVDQGLKPVEFEQPHVIDLIRKPISDVWTVVCTHNDKVFGTPAIFCCFANMEHKAQILEESNWLKHPDSFSPGFCMSAGSARFDSSSYDGFHFIVMEQYFHSLEEAQFHLNQEFALLFELYRDPSGNYYKIDECGNREPVVVFEKHQVKVKTKYLLRYMCARQFLFIQFVDLRVSTPGHMPFHTDPMGDDSDAGPNYIFDRWYQGNETENYLLSMIYARSYVEPGPIEDCGLWPYDEDEEQYPEFIINELPDGSFERFTCEESKLTTRWCAGSTGLATSWGRCAPDAGSEGHAAARGTGPATA</sequence>
<protein>
    <submittedName>
        <fullName evidence="1">Uncharacterized protein</fullName>
    </submittedName>
</protein>
<dbReference type="Proteomes" id="UP000199128">
    <property type="component" value="Unassembled WGS sequence"/>
</dbReference>
<dbReference type="EMBL" id="FOGP01000001">
    <property type="protein sequence ID" value="SER33960.1"/>
    <property type="molecule type" value="Genomic_DNA"/>
</dbReference>
<organism evidence="1 2">
    <name type="scientific">Parafannyhessea umbonata</name>
    <dbReference type="NCBI Taxonomy" id="604330"/>
    <lineage>
        <taxon>Bacteria</taxon>
        <taxon>Bacillati</taxon>
        <taxon>Actinomycetota</taxon>
        <taxon>Coriobacteriia</taxon>
        <taxon>Coriobacteriales</taxon>
        <taxon>Atopobiaceae</taxon>
        <taxon>Parafannyhessea</taxon>
    </lineage>
</organism>
<name>A0A1H9ND47_9ACTN</name>
<reference evidence="2" key="1">
    <citation type="submission" date="2016-10" db="EMBL/GenBank/DDBJ databases">
        <authorList>
            <person name="Varghese N."/>
            <person name="Submissions S."/>
        </authorList>
    </citation>
    <scope>NUCLEOTIDE SEQUENCE [LARGE SCALE GENOMIC DNA]</scope>
    <source>
        <strain evidence="2">KHGC19</strain>
    </source>
</reference>
<evidence type="ECO:0000313" key="1">
    <source>
        <dbReference type="EMBL" id="SER33960.1"/>
    </source>
</evidence>
<proteinExistence type="predicted"/>